<protein>
    <submittedName>
        <fullName evidence="1">Uncharacterized protein</fullName>
    </submittedName>
</protein>
<sequence>MRRAFIQTLRYDILVPFELLDWTTCKREPIEQYSMANPVREANDWAFQTAIIDIFRILSLWEQNHRLSLDLGLRGRRVGEKPRSKIPHIPVLLGTIDTTLQQDAPMRFHRTGRAYTIMMHLFWHTLHALASFLLPTSGWRSMLWESVDIDTIKYRPVQWHRLSNTVRLSRNST</sequence>
<evidence type="ECO:0000313" key="2">
    <source>
        <dbReference type="Proteomes" id="UP000326289"/>
    </source>
</evidence>
<organism evidence="1 2">
    <name type="scientific">Aspergillus minisclerotigenes</name>
    <dbReference type="NCBI Taxonomy" id="656917"/>
    <lineage>
        <taxon>Eukaryota</taxon>
        <taxon>Fungi</taxon>
        <taxon>Dikarya</taxon>
        <taxon>Ascomycota</taxon>
        <taxon>Pezizomycotina</taxon>
        <taxon>Eurotiomycetes</taxon>
        <taxon>Eurotiomycetidae</taxon>
        <taxon>Eurotiales</taxon>
        <taxon>Aspergillaceae</taxon>
        <taxon>Aspergillus</taxon>
        <taxon>Aspergillus subgen. Circumdati</taxon>
    </lineage>
</organism>
<accession>A0A5N6JB40</accession>
<gene>
    <name evidence="1" type="ORF">BDV30DRAFT_46954</name>
</gene>
<dbReference type="Proteomes" id="UP000326289">
    <property type="component" value="Unassembled WGS sequence"/>
</dbReference>
<proteinExistence type="predicted"/>
<dbReference type="AlphaFoldDB" id="A0A5N6JB40"/>
<name>A0A5N6JB40_9EURO</name>
<evidence type="ECO:0000313" key="1">
    <source>
        <dbReference type="EMBL" id="KAB8276092.1"/>
    </source>
</evidence>
<keyword evidence="2" id="KW-1185">Reference proteome</keyword>
<dbReference type="EMBL" id="ML732778">
    <property type="protein sequence ID" value="KAB8276092.1"/>
    <property type="molecule type" value="Genomic_DNA"/>
</dbReference>
<reference evidence="1 2" key="1">
    <citation type="submission" date="2019-04" db="EMBL/GenBank/DDBJ databases">
        <title>Fungal friends and foes A comparative genomics study of 23 Aspergillus species from section Flavi.</title>
        <authorList>
            <consortium name="DOE Joint Genome Institute"/>
            <person name="Kjaerbolling I."/>
            <person name="Vesth T.C."/>
            <person name="Frisvad J.C."/>
            <person name="Nybo J.L."/>
            <person name="Theobald S."/>
            <person name="Kildgaard S."/>
            <person name="Petersen T.I."/>
            <person name="Kuo A."/>
            <person name="Sato A."/>
            <person name="Lyhne E.K."/>
            <person name="Kogle M.E."/>
            <person name="Wiebenga A."/>
            <person name="Kun R.S."/>
            <person name="Lubbers R.J."/>
            <person name="Makela M.R."/>
            <person name="Barry K."/>
            <person name="Chovatia M."/>
            <person name="Clum A."/>
            <person name="Daum C."/>
            <person name="Haridas S."/>
            <person name="He G."/>
            <person name="LaButti K."/>
            <person name="Lipzen A."/>
            <person name="Mondo S."/>
            <person name="Pangilinan J."/>
            <person name="Riley R."/>
            <person name="Salamov A."/>
            <person name="Simmons B.A."/>
            <person name="Magnuson J.K."/>
            <person name="Henrissat B."/>
            <person name="Mortensen U.H."/>
            <person name="Larsen T.O."/>
            <person name="De vries R.P."/>
            <person name="Grigoriev I.V."/>
            <person name="Machida M."/>
            <person name="Baker S.E."/>
            <person name="Andersen M.R."/>
        </authorList>
    </citation>
    <scope>NUCLEOTIDE SEQUENCE [LARGE SCALE GENOMIC DNA]</scope>
    <source>
        <strain evidence="1 2">CBS 117635</strain>
    </source>
</reference>